<evidence type="ECO:0000256" key="1">
    <source>
        <dbReference type="ARBA" id="ARBA00022763"/>
    </source>
</evidence>
<dbReference type="Proteomes" id="UP001281447">
    <property type="component" value="Unassembled WGS sequence"/>
</dbReference>
<dbReference type="Gene3D" id="1.10.1670.40">
    <property type="match status" value="1"/>
</dbReference>
<dbReference type="InterPro" id="IPR051912">
    <property type="entry name" value="Alkylbase_DNA_Glycosylase/TA"/>
</dbReference>
<dbReference type="PANTHER" id="PTHR43003">
    <property type="entry name" value="DNA-3-METHYLADENINE GLYCOSYLASE"/>
    <property type="match status" value="1"/>
</dbReference>
<protein>
    <submittedName>
        <fullName evidence="3">Uncharacterized protein</fullName>
    </submittedName>
</protein>
<keyword evidence="4" id="KW-1185">Reference proteome</keyword>
<evidence type="ECO:0000313" key="4">
    <source>
        <dbReference type="Proteomes" id="UP001281447"/>
    </source>
</evidence>
<dbReference type="InterPro" id="IPR011257">
    <property type="entry name" value="DNA_glycosylase"/>
</dbReference>
<evidence type="ECO:0000313" key="3">
    <source>
        <dbReference type="EMBL" id="MDY0396199.1"/>
    </source>
</evidence>
<evidence type="ECO:0000256" key="2">
    <source>
        <dbReference type="ARBA" id="ARBA00023204"/>
    </source>
</evidence>
<gene>
    <name evidence="3" type="ORF">RWE15_19875</name>
</gene>
<reference evidence="3 4" key="1">
    <citation type="submission" date="2023-10" db="EMBL/GenBank/DDBJ databases">
        <title>Virgibacillus halophilus 5B73C genome.</title>
        <authorList>
            <person name="Miliotis G."/>
            <person name="Sengupta P."/>
            <person name="Hameed A."/>
            <person name="Chuvochina M."/>
            <person name="Mcdonagh F."/>
            <person name="Simpson A.C."/>
            <person name="Singh N.K."/>
            <person name="Rekha P.D."/>
            <person name="Raman K."/>
            <person name="Hugenholtz P."/>
            <person name="Venkateswaran K."/>
        </authorList>
    </citation>
    <scope>NUCLEOTIDE SEQUENCE [LARGE SCALE GENOMIC DNA]</scope>
    <source>
        <strain evidence="3 4">5B73C</strain>
    </source>
</reference>
<dbReference type="Gene3D" id="1.10.340.30">
    <property type="entry name" value="Hypothetical protein, domain 2"/>
    <property type="match status" value="1"/>
</dbReference>
<name>A0ABU5CAF7_9BACI</name>
<dbReference type="SUPFAM" id="SSF48150">
    <property type="entry name" value="DNA-glycosylase"/>
    <property type="match status" value="1"/>
</dbReference>
<dbReference type="PANTHER" id="PTHR43003:SF5">
    <property type="entry name" value="DNA-3-METHYLADENINE GLYCOSYLASE"/>
    <property type="match status" value="1"/>
</dbReference>
<keyword evidence="2" id="KW-0234">DNA repair</keyword>
<organism evidence="3 4">
    <name type="scientific">Tigheibacillus halophilus</name>
    <dbReference type="NCBI Taxonomy" id="361280"/>
    <lineage>
        <taxon>Bacteria</taxon>
        <taxon>Bacillati</taxon>
        <taxon>Bacillota</taxon>
        <taxon>Bacilli</taxon>
        <taxon>Bacillales</taxon>
        <taxon>Bacillaceae</taxon>
        <taxon>Tigheibacillus</taxon>
    </lineage>
</organism>
<keyword evidence="1" id="KW-0227">DNA damage</keyword>
<accession>A0ABU5CAF7</accession>
<proteinExistence type="predicted"/>
<sequence>MGIWQIDHRDPDVVELGNSDPKMERLIQYIGDIEVEMRTDYFLSITRSIIGQLISSKAADTIFTRLEALLHGDISALSISNLTEEELRAVGMPKKESRLHPFPGARSLHRFPRLVTFARFVK</sequence>
<dbReference type="EMBL" id="JAWDIP010000004">
    <property type="protein sequence ID" value="MDY0396199.1"/>
    <property type="molecule type" value="Genomic_DNA"/>
</dbReference>
<comment type="caution">
    <text evidence="3">The sequence shown here is derived from an EMBL/GenBank/DDBJ whole genome shotgun (WGS) entry which is preliminary data.</text>
</comment>